<dbReference type="Proteomes" id="UP000214365">
    <property type="component" value="Unassembled WGS sequence"/>
</dbReference>
<dbReference type="AlphaFoldDB" id="A0A225AIS7"/>
<protein>
    <recommendedName>
        <fullName evidence="3">Isochorismatase-like domain-containing protein</fullName>
    </recommendedName>
</protein>
<dbReference type="InterPro" id="IPR050272">
    <property type="entry name" value="Isochorismatase-like_hydrls"/>
</dbReference>
<evidence type="ECO:0000256" key="2">
    <source>
        <dbReference type="ARBA" id="ARBA00022801"/>
    </source>
</evidence>
<sequence>MSDKTVFLVMDVQNGVIERVQNGEAYLERLAPVVQATREAGFKIVYIKTSFRPGYPEHHPHNTSTAKAFQWKAFGEDDSSSRIHAAVAPASQDVVVSKHRVSAFTSTDLDLILRSYGAQKLVLTGISTSGVVLSTVRQAADLDFRVTVLEDLCIDPDPENHEFLMKKIVTRQAEVTSSAEWLAGLKPTSS</sequence>
<dbReference type="Pfam" id="PF00857">
    <property type="entry name" value="Isochorismatase"/>
    <property type="match status" value="1"/>
</dbReference>
<dbReference type="GeneID" id="31003477"/>
<dbReference type="GO" id="GO:0016787">
    <property type="term" value="F:hydrolase activity"/>
    <property type="evidence" value="ECO:0007669"/>
    <property type="project" value="UniProtKB-KW"/>
</dbReference>
<dbReference type="InterPro" id="IPR000868">
    <property type="entry name" value="Isochorismatase-like_dom"/>
</dbReference>
<dbReference type="SUPFAM" id="SSF52499">
    <property type="entry name" value="Isochorismatase-like hydrolases"/>
    <property type="match status" value="1"/>
</dbReference>
<dbReference type="CDD" id="cd00431">
    <property type="entry name" value="cysteine_hydrolases"/>
    <property type="match status" value="1"/>
</dbReference>
<evidence type="ECO:0000259" key="3">
    <source>
        <dbReference type="Pfam" id="PF00857"/>
    </source>
</evidence>
<dbReference type="Gene3D" id="3.40.50.850">
    <property type="entry name" value="Isochorismatase-like"/>
    <property type="match status" value="1"/>
</dbReference>
<comment type="similarity">
    <text evidence="1">Belongs to the isochorismatase family.</text>
</comment>
<dbReference type="RefSeq" id="XP_020121472.1">
    <property type="nucleotide sequence ID" value="XM_020266053.1"/>
</dbReference>
<dbReference type="PANTHER" id="PTHR43540:SF1">
    <property type="entry name" value="ISOCHORISMATASE HYDROLASE"/>
    <property type="match status" value="1"/>
</dbReference>
<reference evidence="4 5" key="1">
    <citation type="submission" date="2015-06" db="EMBL/GenBank/DDBJ databases">
        <title>Talaromyces atroroseus IBT 11181 draft genome.</title>
        <authorList>
            <person name="Rasmussen K.B."/>
            <person name="Rasmussen S."/>
            <person name="Petersen B."/>
            <person name="Sicheritz-Ponten T."/>
            <person name="Mortensen U.H."/>
            <person name="Thrane U."/>
        </authorList>
    </citation>
    <scope>NUCLEOTIDE SEQUENCE [LARGE SCALE GENOMIC DNA]</scope>
    <source>
        <strain evidence="4 5">IBT 11181</strain>
    </source>
</reference>
<comment type="caution">
    <text evidence="4">The sequence shown here is derived from an EMBL/GenBank/DDBJ whole genome shotgun (WGS) entry which is preliminary data.</text>
</comment>
<keyword evidence="5" id="KW-1185">Reference proteome</keyword>
<dbReference type="EMBL" id="LFMY01000004">
    <property type="protein sequence ID" value="OKL61351.1"/>
    <property type="molecule type" value="Genomic_DNA"/>
</dbReference>
<evidence type="ECO:0000313" key="5">
    <source>
        <dbReference type="Proteomes" id="UP000214365"/>
    </source>
</evidence>
<evidence type="ECO:0000313" key="4">
    <source>
        <dbReference type="EMBL" id="OKL61351.1"/>
    </source>
</evidence>
<organism evidence="4 5">
    <name type="scientific">Talaromyces atroroseus</name>
    <dbReference type="NCBI Taxonomy" id="1441469"/>
    <lineage>
        <taxon>Eukaryota</taxon>
        <taxon>Fungi</taxon>
        <taxon>Dikarya</taxon>
        <taxon>Ascomycota</taxon>
        <taxon>Pezizomycotina</taxon>
        <taxon>Eurotiomycetes</taxon>
        <taxon>Eurotiomycetidae</taxon>
        <taxon>Eurotiales</taxon>
        <taxon>Trichocomaceae</taxon>
        <taxon>Talaromyces</taxon>
        <taxon>Talaromyces sect. Trachyspermi</taxon>
    </lineage>
</organism>
<evidence type="ECO:0000256" key="1">
    <source>
        <dbReference type="ARBA" id="ARBA00006336"/>
    </source>
</evidence>
<dbReference type="OrthoDB" id="1739143at2759"/>
<keyword evidence="2" id="KW-0378">Hydrolase</keyword>
<dbReference type="InterPro" id="IPR036380">
    <property type="entry name" value="Isochorismatase-like_sf"/>
</dbReference>
<name>A0A225AIS7_TALAT</name>
<proteinExistence type="inferred from homology"/>
<dbReference type="PANTHER" id="PTHR43540">
    <property type="entry name" value="PEROXYUREIDOACRYLATE/UREIDOACRYLATE AMIDOHYDROLASE-RELATED"/>
    <property type="match status" value="1"/>
</dbReference>
<feature type="domain" description="Isochorismatase-like" evidence="3">
    <location>
        <begin position="5"/>
        <end position="180"/>
    </location>
</feature>
<accession>A0A225AIS7</accession>
<gene>
    <name evidence="4" type="ORF">UA08_03722</name>
</gene>